<feature type="transmembrane region" description="Helical" evidence="8">
    <location>
        <begin position="97"/>
        <end position="115"/>
    </location>
</feature>
<dbReference type="GO" id="GO:0048487">
    <property type="term" value="F:beta-tubulin binding"/>
    <property type="evidence" value="ECO:0007669"/>
    <property type="project" value="InterPro"/>
</dbReference>
<evidence type="ECO:0000256" key="3">
    <source>
        <dbReference type="ARBA" id="ARBA00022989"/>
    </source>
</evidence>
<evidence type="ECO:0000256" key="5">
    <source>
        <dbReference type="PROSITE-ProRule" id="PRU00205"/>
    </source>
</evidence>
<dbReference type="Pfam" id="PF03798">
    <property type="entry name" value="TRAM_LAG1_CLN8"/>
    <property type="match status" value="1"/>
</dbReference>
<keyword evidence="6" id="KW-0175">Coiled coil</keyword>
<feature type="transmembrane region" description="Helical" evidence="8">
    <location>
        <begin position="121"/>
        <end position="142"/>
    </location>
</feature>
<dbReference type="PANTHER" id="PTHR31432:SF0">
    <property type="entry name" value="INTRAFLAGELLAR TRANSPORT PROTEIN 74 HOMOLOG"/>
    <property type="match status" value="1"/>
</dbReference>
<evidence type="ECO:0000256" key="7">
    <source>
        <dbReference type="SAM" id="MobiDB-lite"/>
    </source>
</evidence>
<evidence type="ECO:0000313" key="10">
    <source>
        <dbReference type="EnsemblMetazoa" id="G2144.4:cds"/>
    </source>
</evidence>
<feature type="domain" description="TLC" evidence="9">
    <location>
        <begin position="49"/>
        <end position="250"/>
    </location>
</feature>
<proteinExistence type="predicted"/>
<dbReference type="GO" id="GO:0030992">
    <property type="term" value="C:intraciliary transport particle B"/>
    <property type="evidence" value="ECO:0007669"/>
    <property type="project" value="InterPro"/>
</dbReference>
<keyword evidence="4 5" id="KW-0472">Membrane</keyword>
<feature type="transmembrane region" description="Helical" evidence="8">
    <location>
        <begin position="221"/>
        <end position="239"/>
    </location>
</feature>
<dbReference type="SMART" id="SM00724">
    <property type="entry name" value="TLC"/>
    <property type="match status" value="1"/>
</dbReference>
<sequence length="851" mass="98477">MSSVQYMEFDSRYLPAACISFLFFLFLFKFASPKLSKKIFAKYNDLPEASRIDWDTRVNSSVHAVIVSSMCVYAYLYDDELQTNPIWHNSPTVRTECAVVMGYMLADAVMMTIYYKQIGEVFFYFHHAASIYAYYYVVVYGVMTGFANYRLLAEISTPFVNNRYFFDVLGIKKTDPLGFTNGILMTLSFFAVRILVMPIYWMKVYQVYGTEAFLRTGHVQMVLLVTCVVLDIINLFWFYKMLKGVHKVLRTTLRKMSGRVPTASGSRPRTGARPPGTAAPGLQPGTATRLTTAMNPGTARPGTRGGQTGGGVALSSQITVVDRPMTQQGLGGMKTGVKGSQRMVQDKTYYLGLIRGKLNDLNAENARLKKEIENSSEENSSFLTYEKRAESLASEIRDLQGELGDYNTLVDKLTTDEDIQDVEFDLNDLRANNEREAKKIEDLFEVKKEKEDRIRQLETELDQEKRMADNLVNDMDPDMRQKYFALKDMNEHMLRQLEKSQQELDVLNSKIGNLQEELSMSQVKQEAVRLYDQINDLEIQRDNYLEETRNKQSPAEERERLLKQVKEDNQEIASLERQTNELKEKIENIEEEIRQLDLDIEENQGERNQKYKELKKREETIDEFLNNFEESKGQEMEKLKQTEQNIVSLLEHTSRNMSRFTALPTPQELGTMKEDLEFKTGEMKKSEQTTVGLAAESDKLQSDLQKVEQLEEKINTELVMLKEKTATMEKELEIYSDLSSLKEEAEKKRRKLMDDRVSLQRRRDTFKKTMQQLTSKYEGMKAQLNENETFVQLGNLEKKWQHHEQNNFVMKEFINTKTMECDYRAISKRVSSVISDFNTILQKQMAGKTSM</sequence>
<keyword evidence="11" id="KW-1185">Reference proteome</keyword>
<evidence type="ECO:0000259" key="9">
    <source>
        <dbReference type="PROSITE" id="PS50922"/>
    </source>
</evidence>
<dbReference type="InterPro" id="IPR006634">
    <property type="entry name" value="TLC-dom"/>
</dbReference>
<dbReference type="EnsemblMetazoa" id="G2144.4">
    <property type="protein sequence ID" value="G2144.4:cds"/>
    <property type="gene ID" value="G2144"/>
</dbReference>
<keyword evidence="3 8" id="KW-1133">Transmembrane helix</keyword>
<evidence type="ECO:0000256" key="6">
    <source>
        <dbReference type="SAM" id="Coils"/>
    </source>
</evidence>
<accession>A0A8W8JZ75</accession>
<dbReference type="GO" id="GO:0016020">
    <property type="term" value="C:membrane"/>
    <property type="evidence" value="ECO:0007669"/>
    <property type="project" value="UniProtKB-SubCell"/>
</dbReference>
<evidence type="ECO:0000256" key="4">
    <source>
        <dbReference type="ARBA" id="ARBA00023136"/>
    </source>
</evidence>
<feature type="region of interest" description="Disordered" evidence="7">
    <location>
        <begin position="257"/>
        <end position="311"/>
    </location>
</feature>
<feature type="transmembrane region" description="Helical" evidence="8">
    <location>
        <begin position="12"/>
        <end position="32"/>
    </location>
</feature>
<dbReference type="AlphaFoldDB" id="A0A8W8JZ75"/>
<dbReference type="GO" id="GO:0035735">
    <property type="term" value="P:intraciliary transport involved in cilium assembly"/>
    <property type="evidence" value="ECO:0007669"/>
    <property type="project" value="TreeGrafter"/>
</dbReference>
<dbReference type="Proteomes" id="UP000005408">
    <property type="component" value="Unassembled WGS sequence"/>
</dbReference>
<dbReference type="GO" id="GO:0005929">
    <property type="term" value="C:cilium"/>
    <property type="evidence" value="ECO:0007669"/>
    <property type="project" value="TreeGrafter"/>
</dbReference>
<feature type="compositionally biased region" description="Polar residues" evidence="7">
    <location>
        <begin position="285"/>
        <end position="295"/>
    </location>
</feature>
<feature type="coiled-coil region" evidence="6">
    <location>
        <begin position="351"/>
        <end position="645"/>
    </location>
</feature>
<evidence type="ECO:0000313" key="11">
    <source>
        <dbReference type="Proteomes" id="UP000005408"/>
    </source>
</evidence>
<feature type="coiled-coil region" evidence="6">
    <location>
        <begin position="693"/>
        <end position="783"/>
    </location>
</feature>
<evidence type="ECO:0000256" key="8">
    <source>
        <dbReference type="SAM" id="Phobius"/>
    </source>
</evidence>
<dbReference type="Gene3D" id="1.10.287.1490">
    <property type="match status" value="2"/>
</dbReference>
<keyword evidence="2 5" id="KW-0812">Transmembrane</keyword>
<comment type="subcellular location">
    <subcellularLocation>
        <location evidence="1">Membrane</location>
        <topology evidence="1">Multi-pass membrane protein</topology>
    </subcellularLocation>
</comment>
<protein>
    <recommendedName>
        <fullName evidence="9">TLC domain-containing protein</fullName>
    </recommendedName>
</protein>
<dbReference type="PROSITE" id="PS50922">
    <property type="entry name" value="TLC"/>
    <property type="match status" value="1"/>
</dbReference>
<organism evidence="10 11">
    <name type="scientific">Magallana gigas</name>
    <name type="common">Pacific oyster</name>
    <name type="synonym">Crassostrea gigas</name>
    <dbReference type="NCBI Taxonomy" id="29159"/>
    <lineage>
        <taxon>Eukaryota</taxon>
        <taxon>Metazoa</taxon>
        <taxon>Spiralia</taxon>
        <taxon>Lophotrochozoa</taxon>
        <taxon>Mollusca</taxon>
        <taxon>Bivalvia</taxon>
        <taxon>Autobranchia</taxon>
        <taxon>Pteriomorphia</taxon>
        <taxon>Ostreida</taxon>
        <taxon>Ostreoidea</taxon>
        <taxon>Ostreidae</taxon>
        <taxon>Magallana</taxon>
    </lineage>
</organism>
<feature type="transmembrane region" description="Helical" evidence="8">
    <location>
        <begin position="182"/>
        <end position="201"/>
    </location>
</feature>
<name>A0A8W8JZ75_MAGGI</name>
<evidence type="ECO:0000256" key="2">
    <source>
        <dbReference type="ARBA" id="ARBA00022692"/>
    </source>
</evidence>
<reference evidence="10" key="1">
    <citation type="submission" date="2022-08" db="UniProtKB">
        <authorList>
            <consortium name="EnsemblMetazoa"/>
        </authorList>
    </citation>
    <scope>IDENTIFICATION</scope>
    <source>
        <strain evidence="10">05x7-T-G4-1.051#20</strain>
    </source>
</reference>
<dbReference type="InterPro" id="IPR029602">
    <property type="entry name" value="IFT74"/>
</dbReference>
<evidence type="ECO:0000256" key="1">
    <source>
        <dbReference type="ARBA" id="ARBA00004141"/>
    </source>
</evidence>
<dbReference type="PANTHER" id="PTHR31432">
    <property type="entry name" value="INTRAFLAGELLAR TRANSPORT PROTEIN 74 HOMOLOG"/>
    <property type="match status" value="1"/>
</dbReference>